<dbReference type="Gene3D" id="1.10.10.10">
    <property type="entry name" value="Winged helix-like DNA-binding domain superfamily/Winged helix DNA-binding domain"/>
    <property type="match status" value="1"/>
</dbReference>
<evidence type="ECO:0008006" key="8">
    <source>
        <dbReference type="Google" id="ProtNLM"/>
    </source>
</evidence>
<dbReference type="GO" id="GO:0003677">
    <property type="term" value="F:DNA binding"/>
    <property type="evidence" value="ECO:0007669"/>
    <property type="project" value="UniProtKB-KW"/>
</dbReference>
<feature type="domain" description="HTH deoR-type" evidence="5">
    <location>
        <begin position="3"/>
        <end position="58"/>
    </location>
</feature>
<dbReference type="PROSITE" id="PS51000">
    <property type="entry name" value="HTH_DEOR_2"/>
    <property type="match status" value="1"/>
</dbReference>
<evidence type="ECO:0000256" key="1">
    <source>
        <dbReference type="ARBA" id="ARBA00023015"/>
    </source>
</evidence>
<dbReference type="InterPro" id="IPR011991">
    <property type="entry name" value="ArsR-like_HTH"/>
</dbReference>
<evidence type="ECO:0000259" key="4">
    <source>
        <dbReference type="PROSITE" id="PS50987"/>
    </source>
</evidence>
<reference evidence="6 7" key="1">
    <citation type="submission" date="2018-06" db="EMBL/GenBank/DDBJ databases">
        <title>Extensive metabolic versatility and redundancy in microbially diverse, dynamic hydrothermal sediments.</title>
        <authorList>
            <person name="Dombrowski N."/>
            <person name="Teske A."/>
            <person name="Baker B.J."/>
        </authorList>
    </citation>
    <scope>NUCLEOTIDE SEQUENCE [LARGE SCALE GENOMIC DNA]</scope>
    <source>
        <strain evidence="6">B47_G16</strain>
    </source>
</reference>
<keyword evidence="3" id="KW-0804">Transcription</keyword>
<dbReference type="EMBL" id="QMPZ01000043">
    <property type="protein sequence ID" value="RLE09491.1"/>
    <property type="molecule type" value="Genomic_DNA"/>
</dbReference>
<evidence type="ECO:0000313" key="7">
    <source>
        <dbReference type="Proteomes" id="UP000279422"/>
    </source>
</evidence>
<dbReference type="Pfam" id="PF08220">
    <property type="entry name" value="HTH_DeoR"/>
    <property type="match status" value="1"/>
</dbReference>
<dbReference type="PANTHER" id="PTHR30363:SF44">
    <property type="entry name" value="AGA OPERON TRANSCRIPTIONAL REPRESSOR-RELATED"/>
    <property type="match status" value="1"/>
</dbReference>
<dbReference type="Proteomes" id="UP000279422">
    <property type="component" value="Unassembled WGS sequence"/>
</dbReference>
<organism evidence="6 7">
    <name type="scientific">Aerophobetes bacterium</name>
    <dbReference type="NCBI Taxonomy" id="2030807"/>
    <lineage>
        <taxon>Bacteria</taxon>
        <taxon>Candidatus Aerophobota</taxon>
    </lineage>
</organism>
<gene>
    <name evidence="6" type="ORF">DRJ00_04080</name>
</gene>
<name>A0A497E4Z8_UNCAE</name>
<dbReference type="InterPro" id="IPR050313">
    <property type="entry name" value="Carb_Metab_HTH_regulators"/>
</dbReference>
<dbReference type="SUPFAM" id="SSF100950">
    <property type="entry name" value="NagB/RpiA/CoA transferase-like"/>
    <property type="match status" value="1"/>
</dbReference>
<dbReference type="SMART" id="SM00420">
    <property type="entry name" value="HTH_DEOR"/>
    <property type="match status" value="1"/>
</dbReference>
<evidence type="ECO:0000313" key="6">
    <source>
        <dbReference type="EMBL" id="RLE09491.1"/>
    </source>
</evidence>
<dbReference type="GO" id="GO:0003700">
    <property type="term" value="F:DNA-binding transcription factor activity"/>
    <property type="evidence" value="ECO:0007669"/>
    <property type="project" value="InterPro"/>
</dbReference>
<dbReference type="PROSITE" id="PS00894">
    <property type="entry name" value="HTH_DEOR_1"/>
    <property type="match status" value="1"/>
</dbReference>
<dbReference type="CDD" id="cd00090">
    <property type="entry name" value="HTH_ARSR"/>
    <property type="match status" value="1"/>
</dbReference>
<proteinExistence type="predicted"/>
<protein>
    <recommendedName>
        <fullName evidence="8">DeoR/GlpR transcriptional regulator</fullName>
    </recommendedName>
</protein>
<dbReference type="PRINTS" id="PR00037">
    <property type="entry name" value="HTHLACR"/>
</dbReference>
<evidence type="ECO:0000259" key="5">
    <source>
        <dbReference type="PROSITE" id="PS51000"/>
    </source>
</evidence>
<accession>A0A497E4Z8</accession>
<keyword evidence="2" id="KW-0238">DNA-binding</keyword>
<dbReference type="PROSITE" id="PS50987">
    <property type="entry name" value="HTH_ARSR_2"/>
    <property type="match status" value="1"/>
</dbReference>
<sequence length="253" mass="27778">MLVGERRLKIIDLLQQKGIVAVSELSELLSVTEETIRQDLRDLEKRGLLKRIYGGAIATNRIDSEISFKEREREHRKEKEAIGKAAAKLVEDKDSLMVDASTTALQVVKNIEPNKQISVITPSLAVVMELVSRSEVTVISTGGIFHPKSFSYVGSLAEYGAKRYHVNKLFLGAKGVTEAGFMDAYEPEAELKKAMIESAEEVILVVDSSKFGKVALVNVSPLEAVDKIVTDAGIPSGYKKLFSEQNIEVIIAS</sequence>
<evidence type="ECO:0000256" key="3">
    <source>
        <dbReference type="ARBA" id="ARBA00023163"/>
    </source>
</evidence>
<dbReference type="InterPro" id="IPR037171">
    <property type="entry name" value="NagB/RpiA_transferase-like"/>
</dbReference>
<evidence type="ECO:0000256" key="2">
    <source>
        <dbReference type="ARBA" id="ARBA00023125"/>
    </source>
</evidence>
<dbReference type="SUPFAM" id="SSF46785">
    <property type="entry name" value="Winged helix' DNA-binding domain"/>
    <property type="match status" value="1"/>
</dbReference>
<dbReference type="Gene3D" id="3.40.50.1360">
    <property type="match status" value="1"/>
</dbReference>
<feature type="domain" description="HTH arsR-type" evidence="4">
    <location>
        <begin position="1"/>
        <end position="82"/>
    </location>
</feature>
<dbReference type="InterPro" id="IPR014036">
    <property type="entry name" value="DeoR-like_C"/>
</dbReference>
<keyword evidence="1" id="KW-0805">Transcription regulation</keyword>
<dbReference type="AlphaFoldDB" id="A0A497E4Z8"/>
<dbReference type="InterPro" id="IPR036390">
    <property type="entry name" value="WH_DNA-bd_sf"/>
</dbReference>
<dbReference type="InterPro" id="IPR018356">
    <property type="entry name" value="Tscrpt_reg_HTH_DeoR_CS"/>
</dbReference>
<dbReference type="InterPro" id="IPR001845">
    <property type="entry name" value="HTH_ArsR_DNA-bd_dom"/>
</dbReference>
<dbReference type="InterPro" id="IPR036388">
    <property type="entry name" value="WH-like_DNA-bd_sf"/>
</dbReference>
<dbReference type="PANTHER" id="PTHR30363">
    <property type="entry name" value="HTH-TYPE TRANSCRIPTIONAL REGULATOR SRLR-RELATED"/>
    <property type="match status" value="1"/>
</dbReference>
<dbReference type="SMART" id="SM01134">
    <property type="entry name" value="DeoRC"/>
    <property type="match status" value="1"/>
</dbReference>
<dbReference type="InterPro" id="IPR001034">
    <property type="entry name" value="DeoR_HTH"/>
</dbReference>
<comment type="caution">
    <text evidence="6">The sequence shown here is derived from an EMBL/GenBank/DDBJ whole genome shotgun (WGS) entry which is preliminary data.</text>
</comment>
<dbReference type="Pfam" id="PF00455">
    <property type="entry name" value="DeoRC"/>
    <property type="match status" value="1"/>
</dbReference>